<keyword evidence="2" id="KW-1185">Reference proteome</keyword>
<gene>
    <name evidence="1" type="ORF">DFR59_12431</name>
</gene>
<dbReference type="OrthoDB" id="8858565at2"/>
<reference evidence="1 2" key="1">
    <citation type="submission" date="2018-07" db="EMBL/GenBank/DDBJ databases">
        <title>Genomic Encyclopedia of Type Strains, Phase IV (KMG-IV): sequencing the most valuable type-strain genomes for metagenomic binning, comparative biology and taxonomic classification.</title>
        <authorList>
            <person name="Goeker M."/>
        </authorList>
    </citation>
    <scope>NUCLEOTIDE SEQUENCE [LARGE SCALE GENOMIC DNA]</scope>
    <source>
        <strain evidence="1 2">DSM 25281</strain>
    </source>
</reference>
<dbReference type="AlphaFoldDB" id="A0A370G2X9"/>
<organism evidence="1 2">
    <name type="scientific">Falsibacillus pallidus</name>
    <dbReference type="NCBI Taxonomy" id="493781"/>
    <lineage>
        <taxon>Bacteria</taxon>
        <taxon>Bacillati</taxon>
        <taxon>Bacillota</taxon>
        <taxon>Bacilli</taxon>
        <taxon>Bacillales</taxon>
        <taxon>Bacillaceae</taxon>
        <taxon>Falsibacillus</taxon>
    </lineage>
</organism>
<dbReference type="RefSeq" id="WP_114747265.1">
    <property type="nucleotide sequence ID" value="NZ_QQAY01000024.1"/>
</dbReference>
<evidence type="ECO:0000313" key="2">
    <source>
        <dbReference type="Proteomes" id="UP000255326"/>
    </source>
</evidence>
<protein>
    <submittedName>
        <fullName evidence="1">Uncharacterized protein DUF2188</fullName>
    </submittedName>
</protein>
<dbReference type="Pfam" id="PF09954">
    <property type="entry name" value="DUF2188"/>
    <property type="match status" value="1"/>
</dbReference>
<comment type="caution">
    <text evidence="1">The sequence shown here is derived from an EMBL/GenBank/DDBJ whole genome shotgun (WGS) entry which is preliminary data.</text>
</comment>
<dbReference type="InterPro" id="IPR018691">
    <property type="entry name" value="DUF2188"/>
</dbReference>
<evidence type="ECO:0000313" key="1">
    <source>
        <dbReference type="EMBL" id="RDI36944.1"/>
    </source>
</evidence>
<name>A0A370G2X9_9BACI</name>
<proteinExistence type="predicted"/>
<sequence>MSWSKNDYPDSFKNLTIDTKSKAIEIGNALLDEGYEEERAIPIAIDRARSAMEGGQKEEEYHLLPHDNGWQLKKADGQRAIYVEETKNKLLDKAKKYANDHDGSLVIHKEDGSVETTLYDS</sequence>
<accession>A0A370G2X9</accession>
<dbReference type="EMBL" id="QQAY01000024">
    <property type="protein sequence ID" value="RDI36944.1"/>
    <property type="molecule type" value="Genomic_DNA"/>
</dbReference>
<dbReference type="Proteomes" id="UP000255326">
    <property type="component" value="Unassembled WGS sequence"/>
</dbReference>